<dbReference type="GO" id="GO:0016791">
    <property type="term" value="F:phosphatase activity"/>
    <property type="evidence" value="ECO:0007669"/>
    <property type="project" value="TreeGrafter"/>
</dbReference>
<dbReference type="Pfam" id="PF07228">
    <property type="entry name" value="SpoIIE"/>
    <property type="match status" value="1"/>
</dbReference>
<evidence type="ECO:0000256" key="1">
    <source>
        <dbReference type="ARBA" id="ARBA00022801"/>
    </source>
</evidence>
<proteinExistence type="predicted"/>
<keyword evidence="3" id="KW-1133">Transmembrane helix</keyword>
<feature type="transmembrane region" description="Helical" evidence="3">
    <location>
        <begin position="108"/>
        <end position="124"/>
    </location>
</feature>
<keyword evidence="6" id="KW-1185">Reference proteome</keyword>
<dbReference type="RefSeq" id="WP_109617799.1">
    <property type="nucleotide sequence ID" value="NZ_QGDO01000002.1"/>
</dbReference>
<evidence type="ECO:0000313" key="6">
    <source>
        <dbReference type="Proteomes" id="UP000245535"/>
    </source>
</evidence>
<keyword evidence="1" id="KW-0378">Hydrolase</keyword>
<evidence type="ECO:0000259" key="4">
    <source>
        <dbReference type="SMART" id="SM00331"/>
    </source>
</evidence>
<accession>A0A315ZCM1</accession>
<dbReference type="AlphaFoldDB" id="A0A315ZCM1"/>
<feature type="transmembrane region" description="Helical" evidence="3">
    <location>
        <begin position="80"/>
        <end position="101"/>
    </location>
</feature>
<protein>
    <submittedName>
        <fullName evidence="5">Serine phosphatase RsbU (Regulator of sigma subunit)</fullName>
    </submittedName>
</protein>
<reference evidence="5 6" key="1">
    <citation type="submission" date="2018-03" db="EMBL/GenBank/DDBJ databases">
        <title>Genomic Encyclopedia of Archaeal and Bacterial Type Strains, Phase II (KMG-II): from individual species to whole genera.</title>
        <authorList>
            <person name="Goeker M."/>
        </authorList>
    </citation>
    <scope>NUCLEOTIDE SEQUENCE [LARGE SCALE GENOMIC DNA]</scope>
    <source>
        <strain evidence="5 6">DSM 28229</strain>
    </source>
</reference>
<keyword evidence="3" id="KW-0472">Membrane</keyword>
<evidence type="ECO:0000313" key="5">
    <source>
        <dbReference type="EMBL" id="PWJ43335.1"/>
    </source>
</evidence>
<feature type="transmembrane region" description="Helical" evidence="3">
    <location>
        <begin position="55"/>
        <end position="74"/>
    </location>
</feature>
<evidence type="ECO:0000256" key="3">
    <source>
        <dbReference type="SAM" id="Phobius"/>
    </source>
</evidence>
<gene>
    <name evidence="5" type="ORF">BC781_102892</name>
</gene>
<dbReference type="SMART" id="SM00331">
    <property type="entry name" value="PP2C_SIG"/>
    <property type="match status" value="1"/>
</dbReference>
<keyword evidence="2" id="KW-0175">Coiled coil</keyword>
<comment type="caution">
    <text evidence="5">The sequence shown here is derived from an EMBL/GenBank/DDBJ whole genome shotgun (WGS) entry which is preliminary data.</text>
</comment>
<dbReference type="EMBL" id="QGDO01000002">
    <property type="protein sequence ID" value="PWJ43335.1"/>
    <property type="molecule type" value="Genomic_DNA"/>
</dbReference>
<keyword evidence="3" id="KW-0812">Transmembrane</keyword>
<dbReference type="Proteomes" id="UP000245535">
    <property type="component" value="Unassembled WGS sequence"/>
</dbReference>
<dbReference type="Gene3D" id="3.60.40.10">
    <property type="entry name" value="PPM-type phosphatase domain"/>
    <property type="match status" value="1"/>
</dbReference>
<feature type="transmembrane region" description="Helical" evidence="3">
    <location>
        <begin position="162"/>
        <end position="181"/>
    </location>
</feature>
<dbReference type="InterPro" id="IPR052016">
    <property type="entry name" value="Bact_Sigma-Reg"/>
</dbReference>
<feature type="transmembrane region" description="Helical" evidence="3">
    <location>
        <begin position="130"/>
        <end position="150"/>
    </location>
</feature>
<feature type="coiled-coil region" evidence="2">
    <location>
        <begin position="189"/>
        <end position="227"/>
    </location>
</feature>
<dbReference type="OrthoDB" id="1120715at2"/>
<organism evidence="5 6">
    <name type="scientific">Sediminitomix flava</name>
    <dbReference type="NCBI Taxonomy" id="379075"/>
    <lineage>
        <taxon>Bacteria</taxon>
        <taxon>Pseudomonadati</taxon>
        <taxon>Bacteroidota</taxon>
        <taxon>Cytophagia</taxon>
        <taxon>Cytophagales</taxon>
        <taxon>Flammeovirgaceae</taxon>
        <taxon>Sediminitomix</taxon>
    </lineage>
</organism>
<dbReference type="PANTHER" id="PTHR43156:SF9">
    <property type="entry name" value="HAMP DOMAIN-CONTAINING PROTEIN"/>
    <property type="match status" value="1"/>
</dbReference>
<feature type="transmembrane region" description="Helical" evidence="3">
    <location>
        <begin position="29"/>
        <end position="48"/>
    </location>
</feature>
<dbReference type="InterPro" id="IPR001932">
    <property type="entry name" value="PPM-type_phosphatase-like_dom"/>
</dbReference>
<sequence>MGSIISKLQEHLFSDRLDEKVLSQKSETLVTNMFSTTFCAIAFTIIFWSINFKIAAVLVLFYCIAHGILISTLYRKELAYNLVVNIHLTLTYFLFYVICFYSGGAKSAFFVWFMNLISAAFWYYNSKFALKSIITVVLLYFTLVGIDFFDLHDMSSQIPQEYQSYFIYACILGFILISYTFQGKFDGALLNARKNEKKLNEEILAQNEELNQQQEEILAQNERLSISNELIESSLNYAQRIQNSLLTQQNEIGKYFQGCFVINKPKHTVGGDFYWFSPIENIRIFILADCTGHGVPGALLTMLGHNILDQIIQKEKIYTPSHILEELDKRLRKKLNHHINDGMDMSIVLLNQKDQSYTFAGAKQNSLLINTEGEIERLKGGKFPIGSEQHKKKTYHNIEGKYQKGQMLYMYSDGFQDQFGGPENKKYLKKRFREFLSTLTTKSVEQQKDILEKEFTDWKGHQAQTDDILVVGIKL</sequence>
<evidence type="ECO:0000256" key="2">
    <source>
        <dbReference type="SAM" id="Coils"/>
    </source>
</evidence>
<feature type="domain" description="PPM-type phosphatase" evidence="4">
    <location>
        <begin position="250"/>
        <end position="475"/>
    </location>
</feature>
<name>A0A315ZCM1_SEDFL</name>
<dbReference type="PANTHER" id="PTHR43156">
    <property type="entry name" value="STAGE II SPORULATION PROTEIN E-RELATED"/>
    <property type="match status" value="1"/>
</dbReference>
<dbReference type="InterPro" id="IPR036457">
    <property type="entry name" value="PPM-type-like_dom_sf"/>
</dbReference>